<accession>A0A1X7UGH2</accession>
<sequence>MKKRKKPKELPKDKRIAIETDGAIQEYTEGGESGCQIRIDILKEMIELEYKRGLANEAANYIGKDKTREIATNVFDALIQNKKEERNAQTEF</sequence>
<evidence type="ECO:0000313" key="1">
    <source>
        <dbReference type="EnsemblMetazoa" id="Aqu2.1.26581_001"/>
    </source>
</evidence>
<dbReference type="EnsemblMetazoa" id="Aqu2.1.26581_001">
    <property type="protein sequence ID" value="Aqu2.1.26581_001"/>
    <property type="gene ID" value="Aqu2.1.26581"/>
</dbReference>
<dbReference type="InParanoid" id="A0A1X7UGH2"/>
<proteinExistence type="predicted"/>
<name>A0A1X7UGH2_AMPQE</name>
<protein>
    <submittedName>
        <fullName evidence="1">Uncharacterized protein</fullName>
    </submittedName>
</protein>
<dbReference type="AlphaFoldDB" id="A0A1X7UGH2"/>
<reference evidence="1" key="1">
    <citation type="submission" date="2017-05" db="UniProtKB">
        <authorList>
            <consortium name="EnsemblMetazoa"/>
        </authorList>
    </citation>
    <scope>IDENTIFICATION</scope>
</reference>
<organism evidence="1">
    <name type="scientific">Amphimedon queenslandica</name>
    <name type="common">Sponge</name>
    <dbReference type="NCBI Taxonomy" id="400682"/>
    <lineage>
        <taxon>Eukaryota</taxon>
        <taxon>Metazoa</taxon>
        <taxon>Porifera</taxon>
        <taxon>Demospongiae</taxon>
        <taxon>Heteroscleromorpha</taxon>
        <taxon>Haplosclerida</taxon>
        <taxon>Niphatidae</taxon>
        <taxon>Amphimedon</taxon>
    </lineage>
</organism>